<dbReference type="PROSITE" id="PS51767">
    <property type="entry name" value="PEPTIDASE_A1"/>
    <property type="match status" value="1"/>
</dbReference>
<feature type="domain" description="Peptidase A1" evidence="6">
    <location>
        <begin position="81"/>
        <end position="399"/>
    </location>
</feature>
<evidence type="ECO:0000313" key="8">
    <source>
        <dbReference type="Proteomes" id="UP000015241"/>
    </source>
</evidence>
<evidence type="ECO:0000313" key="7">
    <source>
        <dbReference type="EMBL" id="EPS97851.1"/>
    </source>
</evidence>
<dbReference type="AlphaFoldDB" id="S8DXT8"/>
<protein>
    <submittedName>
        <fullName evidence="7">Aspartic proteinase</fullName>
    </submittedName>
</protein>
<dbReference type="OrthoDB" id="660550at2759"/>
<gene>
    <name evidence="7" type="ORF">FOMPIDRAFT_56132</name>
</gene>
<accession>S8DXT8</accession>
<dbReference type="InParanoid" id="S8DXT8"/>
<feature type="region of interest" description="Disordered" evidence="5">
    <location>
        <begin position="33"/>
        <end position="52"/>
    </location>
</feature>
<dbReference type="InterPro" id="IPR001461">
    <property type="entry name" value="Aspartic_peptidase_A1"/>
</dbReference>
<dbReference type="PANTHER" id="PTHR47966:SF51">
    <property type="entry name" value="BETA-SITE APP-CLEAVING ENZYME, ISOFORM A-RELATED"/>
    <property type="match status" value="1"/>
</dbReference>
<dbReference type="InterPro" id="IPR021109">
    <property type="entry name" value="Peptidase_aspartic_dom_sf"/>
</dbReference>
<dbReference type="EMBL" id="KE504172">
    <property type="protein sequence ID" value="EPS97851.1"/>
    <property type="molecule type" value="Genomic_DNA"/>
</dbReference>
<evidence type="ECO:0000256" key="2">
    <source>
        <dbReference type="ARBA" id="ARBA00022750"/>
    </source>
</evidence>
<dbReference type="InterPro" id="IPR034164">
    <property type="entry name" value="Pepsin-like_dom"/>
</dbReference>
<keyword evidence="2 4" id="KW-0064">Aspartyl protease</keyword>
<dbReference type="GO" id="GO:0004190">
    <property type="term" value="F:aspartic-type endopeptidase activity"/>
    <property type="evidence" value="ECO:0007669"/>
    <property type="project" value="UniProtKB-KW"/>
</dbReference>
<evidence type="ECO:0000256" key="4">
    <source>
        <dbReference type="RuleBase" id="RU000454"/>
    </source>
</evidence>
<dbReference type="Pfam" id="PF00026">
    <property type="entry name" value="Asp"/>
    <property type="match status" value="1"/>
</dbReference>
<dbReference type="HOGENOM" id="CLU_038846_0_0_1"/>
<sequence length="409" mass="42497">MARRTSQLGIRKVLQADRTRAALLQGGRKALREAKKHHNKGNATDVAAGTGNSTATSTAAAAAGSAASDTNVAATNQGEDYVVSVGVGSPPTFYNLLVDTGSSNTWVGAGQAFVKTSTSKATGQQVEVSYGSGAFEGEEFTDNVQLGDLAITAQSIGVASQAEGFEDVDGIIGIGPTDLTIGTVGGQNSQTEVPTVTDNLFSQGIIGENLVSVFFAPPTSANDTNGELTFGSVDDSKTTGNVAFTPLTTTAPASEFWGIDQSITYGSSNTPILAQTAGIVDTGTTLILMATNAFDAYTQATGATQDQTTGLLTLSNEDFNNLQSLFFNIGDQSYELTANAQIWPRSLNSLIGGQNDQIYLVVSDIGTESGQGLDFINGFSFLERYLSVFDTANNQVGFAPTQFTNATTN</sequence>
<dbReference type="PROSITE" id="PS00141">
    <property type="entry name" value="ASP_PROTEASE"/>
    <property type="match status" value="2"/>
</dbReference>
<dbReference type="PRINTS" id="PR00792">
    <property type="entry name" value="PEPSIN"/>
</dbReference>
<dbReference type="Proteomes" id="UP000015241">
    <property type="component" value="Unassembled WGS sequence"/>
</dbReference>
<evidence type="ECO:0000259" key="6">
    <source>
        <dbReference type="PROSITE" id="PS51767"/>
    </source>
</evidence>
<dbReference type="Gene3D" id="2.40.70.10">
    <property type="entry name" value="Acid Proteases"/>
    <property type="match status" value="2"/>
</dbReference>
<dbReference type="eggNOG" id="KOG1339">
    <property type="taxonomic scope" value="Eukaryota"/>
</dbReference>
<dbReference type="SUPFAM" id="SSF50630">
    <property type="entry name" value="Acid proteases"/>
    <property type="match status" value="1"/>
</dbReference>
<dbReference type="CDD" id="cd05471">
    <property type="entry name" value="pepsin_like"/>
    <property type="match status" value="1"/>
</dbReference>
<organism evidence="7 8">
    <name type="scientific">Fomitopsis schrenkii</name>
    <name type="common">Brown rot fungus</name>
    <dbReference type="NCBI Taxonomy" id="2126942"/>
    <lineage>
        <taxon>Eukaryota</taxon>
        <taxon>Fungi</taxon>
        <taxon>Dikarya</taxon>
        <taxon>Basidiomycota</taxon>
        <taxon>Agaricomycotina</taxon>
        <taxon>Agaricomycetes</taxon>
        <taxon>Polyporales</taxon>
        <taxon>Fomitopsis</taxon>
    </lineage>
</organism>
<evidence type="ECO:0000256" key="3">
    <source>
        <dbReference type="PIRSR" id="PIRSR601461-1"/>
    </source>
</evidence>
<evidence type="ECO:0000256" key="5">
    <source>
        <dbReference type="SAM" id="MobiDB-lite"/>
    </source>
</evidence>
<proteinExistence type="inferred from homology"/>
<reference evidence="7 8" key="1">
    <citation type="journal article" date="2012" name="Science">
        <title>The Paleozoic origin of enzymatic lignin decomposition reconstructed from 31 fungal genomes.</title>
        <authorList>
            <person name="Floudas D."/>
            <person name="Binder M."/>
            <person name="Riley R."/>
            <person name="Barry K."/>
            <person name="Blanchette R.A."/>
            <person name="Henrissat B."/>
            <person name="Martinez A.T."/>
            <person name="Otillar R."/>
            <person name="Spatafora J.W."/>
            <person name="Yadav J.S."/>
            <person name="Aerts A."/>
            <person name="Benoit I."/>
            <person name="Boyd A."/>
            <person name="Carlson A."/>
            <person name="Copeland A."/>
            <person name="Coutinho P.M."/>
            <person name="de Vries R.P."/>
            <person name="Ferreira P."/>
            <person name="Findley K."/>
            <person name="Foster B."/>
            <person name="Gaskell J."/>
            <person name="Glotzer D."/>
            <person name="Gorecki P."/>
            <person name="Heitman J."/>
            <person name="Hesse C."/>
            <person name="Hori C."/>
            <person name="Igarashi K."/>
            <person name="Jurgens J.A."/>
            <person name="Kallen N."/>
            <person name="Kersten P."/>
            <person name="Kohler A."/>
            <person name="Kuees U."/>
            <person name="Kumar T.K.A."/>
            <person name="Kuo A."/>
            <person name="LaButti K."/>
            <person name="Larrondo L.F."/>
            <person name="Lindquist E."/>
            <person name="Ling A."/>
            <person name="Lombard V."/>
            <person name="Lucas S."/>
            <person name="Lundell T."/>
            <person name="Martin R."/>
            <person name="McLaughlin D.J."/>
            <person name="Morgenstern I."/>
            <person name="Morin E."/>
            <person name="Murat C."/>
            <person name="Nagy L.G."/>
            <person name="Nolan M."/>
            <person name="Ohm R.A."/>
            <person name="Patyshakuliyeva A."/>
            <person name="Rokas A."/>
            <person name="Ruiz-Duenas F.J."/>
            <person name="Sabat G."/>
            <person name="Salamov A."/>
            <person name="Samejima M."/>
            <person name="Schmutz J."/>
            <person name="Slot J.C."/>
            <person name="St John F."/>
            <person name="Stenlid J."/>
            <person name="Sun H."/>
            <person name="Sun S."/>
            <person name="Syed K."/>
            <person name="Tsang A."/>
            <person name="Wiebenga A."/>
            <person name="Young D."/>
            <person name="Pisabarro A."/>
            <person name="Eastwood D.C."/>
            <person name="Martin F."/>
            <person name="Cullen D."/>
            <person name="Grigoriev I.V."/>
            <person name="Hibbett D.S."/>
        </authorList>
    </citation>
    <scope>NUCLEOTIDE SEQUENCE</scope>
    <source>
        <strain evidence="8">FP-58527</strain>
    </source>
</reference>
<name>S8DXT8_FOMSC</name>
<comment type="similarity">
    <text evidence="1 4">Belongs to the peptidase A1 family.</text>
</comment>
<dbReference type="GO" id="GO:0006508">
    <property type="term" value="P:proteolysis"/>
    <property type="evidence" value="ECO:0007669"/>
    <property type="project" value="UniProtKB-KW"/>
</dbReference>
<keyword evidence="4" id="KW-0645">Protease</keyword>
<evidence type="ECO:0000256" key="1">
    <source>
        <dbReference type="ARBA" id="ARBA00007447"/>
    </source>
</evidence>
<keyword evidence="4" id="KW-0378">Hydrolase</keyword>
<dbReference type="MEROPS" id="A01.019"/>
<feature type="active site" evidence="3">
    <location>
        <position position="99"/>
    </location>
</feature>
<feature type="active site" evidence="3">
    <location>
        <position position="281"/>
    </location>
</feature>
<dbReference type="InterPro" id="IPR001969">
    <property type="entry name" value="Aspartic_peptidase_AS"/>
</dbReference>
<dbReference type="PANTHER" id="PTHR47966">
    <property type="entry name" value="BETA-SITE APP-CLEAVING ENZYME, ISOFORM A-RELATED"/>
    <property type="match status" value="1"/>
</dbReference>
<dbReference type="InterPro" id="IPR033121">
    <property type="entry name" value="PEPTIDASE_A1"/>
</dbReference>
<keyword evidence="8" id="KW-1185">Reference proteome</keyword>
<dbReference type="STRING" id="743788.S8DXT8"/>